<dbReference type="OrthoDB" id="9806951at2"/>
<dbReference type="PANTHER" id="PTHR30121">
    <property type="entry name" value="UNCHARACTERIZED PROTEIN YJGR-RELATED"/>
    <property type="match status" value="1"/>
</dbReference>
<dbReference type="eggNOG" id="COG0433">
    <property type="taxonomic scope" value="Bacteria"/>
</dbReference>
<dbReference type="HOGENOM" id="CLU_010030_0_0_9"/>
<feature type="region of interest" description="Disordered" evidence="1">
    <location>
        <begin position="249"/>
        <end position="278"/>
    </location>
</feature>
<evidence type="ECO:0000259" key="2">
    <source>
        <dbReference type="Pfam" id="PF01935"/>
    </source>
</evidence>
<proteinExistence type="predicted"/>
<dbReference type="RefSeq" id="WP_012727138.1">
    <property type="nucleotide sequence ID" value="NC_012673.1"/>
</dbReference>
<feature type="compositionally biased region" description="Low complexity" evidence="1">
    <location>
        <begin position="249"/>
        <end position="272"/>
    </location>
</feature>
<evidence type="ECO:0000256" key="1">
    <source>
        <dbReference type="SAM" id="MobiDB-lite"/>
    </source>
</evidence>
<keyword evidence="4" id="KW-1185">Reference proteome</keyword>
<dbReference type="Proteomes" id="UP000000716">
    <property type="component" value="Chromosome"/>
</dbReference>
<dbReference type="STRING" id="360911.EAT1b_1091"/>
<sequence length="1081" mass="119884">MNELQVKDASSLQLKVRSFEDQMQFALEVVDDTVLKHYMTKLKDMDVIPLDHVDVERNLAKNVRMFKINEIVYAKDEDSTYKLAGVFNAVSVHDCSVFVVVDSDGTTVDFYMGIRSLDENASTKTTFDTLRNAMNGHFPGIQTENLNREKIESLLSENDNRSVSIVTGVADYKGEDYRSNASFIQGLEKLAMTMQGETFTGVILASPTSREQLLSMRKEYEGIYTSLAPFSNTQLSYGINDALNETQTFTQGTSQGSTYTTNESTTDTEGSSHSTNESIALSKNTAGSVAGKAASPVLATAGGVIGGAIGSVVPVVGNVAGAIIGTAVGGTVGKVVEAATHATKSTTTGSSTTQNESTARTSGSSTSNSDTTNESTSDAKGITRGNSETLQLTIQNKTLHHYLERIDRQLERLEECENAGMWECSAYFMSENTYAADVAAATYKSLMQGEKTGLEVATLTSWSERDRQTHEIQAYVRQFMHPVFRYQKEEIDLPILPTSLVSGRELAIQMGLPRRSVSGFPVLEHVEFAPEIVSREKESNRFVNLGAIYHYGQTRPNRVKLNLESLSMHTLITGSTGSGKSNTIYELLSQLEMQDIRFMVIEPAKGEYKHVFGHAANVNVFGTNPQTSQLLKINPFRFPAEIHVLEHIDRLVDIFNVCWPMYAAMPALLKEAMLHAYEACGWDLVSSISAQDNVFPTFLDLQESLTRVIEETAYDQETKGNYTGSLVTRVKSLTNGINGQIFCDGEIENELLFDENVIIDLSRVGSSETKSFMMGILVMRLNEHRMANATTLNSPLRHVTILEEAHHLLKRTSTEQSAEGSNLAGKSVEMLSNAIAEMRTYGEGFIIVDQSPNMLDLSAIRNTNTKIILRLPDEADRQLVGKAAGLTDEQLTEIIRLPKGVAAIYQNEWLGPVLCQVNRFDGVERPYVFNGNAKQSVDLRVARTQLLEHVLRNRVRLQREHDRTLLLAALEGMPLSIANKQAVEECIHSTDHHLPFDETAELVYRLLDLKKVNGLIASKAKQVDDLHRQLQTVVREQTADLSEEYVLATIQSLLRHHLTMDVSRIDVYEMWVEGVRKGVIR</sequence>
<keyword evidence="3" id="KW-0547">Nucleotide-binding</keyword>
<name>C4L6I8_EXISA</name>
<organism evidence="3 4">
    <name type="scientific">Exiguobacterium sp. (strain ATCC BAA-1283 / AT1b)</name>
    <dbReference type="NCBI Taxonomy" id="360911"/>
    <lineage>
        <taxon>Bacteria</taxon>
        <taxon>Bacillati</taxon>
        <taxon>Bacillota</taxon>
        <taxon>Bacilli</taxon>
        <taxon>Bacillales</taxon>
        <taxon>Bacillales Family XII. Incertae Sedis</taxon>
        <taxon>Exiguobacterium</taxon>
    </lineage>
</organism>
<feature type="domain" description="Helicase HerA central" evidence="2">
    <location>
        <begin position="557"/>
        <end position="771"/>
    </location>
</feature>
<dbReference type="Pfam" id="PF01935">
    <property type="entry name" value="DUF87"/>
    <property type="match status" value="1"/>
</dbReference>
<gene>
    <name evidence="3" type="ordered locus">EAT1b_1091</name>
</gene>
<dbReference type="Gene3D" id="3.40.50.300">
    <property type="entry name" value="P-loop containing nucleotide triphosphate hydrolases"/>
    <property type="match status" value="2"/>
</dbReference>
<evidence type="ECO:0000313" key="4">
    <source>
        <dbReference type="Proteomes" id="UP000000716"/>
    </source>
</evidence>
<dbReference type="AlphaFoldDB" id="C4L6I8"/>
<dbReference type="InterPro" id="IPR051162">
    <property type="entry name" value="T4SS_component"/>
</dbReference>
<evidence type="ECO:0000313" key="3">
    <source>
        <dbReference type="EMBL" id="ACQ70019.1"/>
    </source>
</evidence>
<feature type="compositionally biased region" description="Low complexity" evidence="1">
    <location>
        <begin position="342"/>
        <end position="379"/>
    </location>
</feature>
<dbReference type="KEGG" id="eat:EAT1b_1091"/>
<dbReference type="InterPro" id="IPR027417">
    <property type="entry name" value="P-loop_NTPase"/>
</dbReference>
<dbReference type="PANTHER" id="PTHR30121:SF6">
    <property type="entry name" value="SLR6007 PROTEIN"/>
    <property type="match status" value="1"/>
</dbReference>
<accession>C4L6I8</accession>
<keyword evidence="3" id="KW-0067">ATP-binding</keyword>
<dbReference type="InterPro" id="IPR002789">
    <property type="entry name" value="HerA_central"/>
</dbReference>
<protein>
    <submittedName>
        <fullName evidence="3">ATP-binding protein</fullName>
    </submittedName>
</protein>
<dbReference type="EMBL" id="CP001615">
    <property type="protein sequence ID" value="ACQ70019.1"/>
    <property type="molecule type" value="Genomic_DNA"/>
</dbReference>
<feature type="region of interest" description="Disordered" evidence="1">
    <location>
        <begin position="342"/>
        <end position="384"/>
    </location>
</feature>
<dbReference type="GO" id="GO:0005524">
    <property type="term" value="F:ATP binding"/>
    <property type="evidence" value="ECO:0007669"/>
    <property type="project" value="UniProtKB-KW"/>
</dbReference>
<reference evidence="3 4" key="1">
    <citation type="journal article" date="2011" name="J. Bacteriol.">
        <title>Complete genome sequence of the Thermophilic Bacterium Exiguobacterium sp. AT1b.</title>
        <authorList>
            <person name="Vishnivetskaya T.A."/>
            <person name="Lucas S."/>
            <person name="Copeland A."/>
            <person name="Lapidus A."/>
            <person name="Glavina Del Rio T."/>
            <person name="Dalin E."/>
            <person name="Tice H."/>
            <person name="Bruce D.C."/>
            <person name="Goodwin L.A."/>
            <person name="Pitluck S."/>
            <person name="Saunders E."/>
            <person name="Brettin T."/>
            <person name="Detter C."/>
            <person name="Han C."/>
            <person name="Larimer F."/>
            <person name="Land M.L."/>
            <person name="Hauser L.J."/>
            <person name="Kyrpides N.C."/>
            <person name="Ovchinnikova G."/>
            <person name="Kathariou S."/>
            <person name="Ramaley R.F."/>
            <person name="Rodrigues D.F."/>
            <person name="Hendrix C."/>
            <person name="Richardson P."/>
            <person name="Tiedje J.M."/>
        </authorList>
    </citation>
    <scope>NUCLEOTIDE SEQUENCE [LARGE SCALE GENOMIC DNA]</scope>
    <source>
        <strain evidence="4">ATCC BAA-1283 / AT1b</strain>
    </source>
</reference>
<dbReference type="SUPFAM" id="SSF52540">
    <property type="entry name" value="P-loop containing nucleoside triphosphate hydrolases"/>
    <property type="match status" value="1"/>
</dbReference>